<sequence>MTGSFREATWLLESGRSIGASVCMEHTNGKIKCATRPHGPTKCEDLRPGGKKRREKMDRV</sequence>
<protein>
    <submittedName>
        <fullName evidence="2">Uncharacterized protein</fullName>
    </submittedName>
</protein>
<evidence type="ECO:0000313" key="2">
    <source>
        <dbReference type="EMBL" id="CAK7941265.1"/>
    </source>
</evidence>
<comment type="caution">
    <text evidence="2">The sequence shown here is derived from an EMBL/GenBank/DDBJ whole genome shotgun (WGS) entry which is preliminary data.</text>
</comment>
<evidence type="ECO:0000313" key="3">
    <source>
        <dbReference type="Proteomes" id="UP001162060"/>
    </source>
</evidence>
<dbReference type="Proteomes" id="UP001162060">
    <property type="component" value="Unassembled WGS sequence"/>
</dbReference>
<organism evidence="2 3">
    <name type="scientific">Peronospora matthiolae</name>
    <dbReference type="NCBI Taxonomy" id="2874970"/>
    <lineage>
        <taxon>Eukaryota</taxon>
        <taxon>Sar</taxon>
        <taxon>Stramenopiles</taxon>
        <taxon>Oomycota</taxon>
        <taxon>Peronosporomycetes</taxon>
        <taxon>Peronosporales</taxon>
        <taxon>Peronosporaceae</taxon>
        <taxon>Peronospora</taxon>
    </lineage>
</organism>
<dbReference type="AlphaFoldDB" id="A0AAV1V609"/>
<reference evidence="2" key="1">
    <citation type="submission" date="2024-01" db="EMBL/GenBank/DDBJ databases">
        <authorList>
            <person name="Webb A."/>
        </authorList>
    </citation>
    <scope>NUCLEOTIDE SEQUENCE</scope>
    <source>
        <strain evidence="2">Pm1</strain>
    </source>
</reference>
<evidence type="ECO:0000256" key="1">
    <source>
        <dbReference type="SAM" id="MobiDB-lite"/>
    </source>
</evidence>
<feature type="region of interest" description="Disordered" evidence="1">
    <location>
        <begin position="35"/>
        <end position="60"/>
    </location>
</feature>
<proteinExistence type="predicted"/>
<dbReference type="EMBL" id="CAKLBY020000264">
    <property type="protein sequence ID" value="CAK7941265.1"/>
    <property type="molecule type" value="Genomic_DNA"/>
</dbReference>
<gene>
    <name evidence="2" type="ORF">PM001_LOCUS26415</name>
</gene>
<accession>A0AAV1V609</accession>
<name>A0AAV1V609_9STRA</name>